<evidence type="ECO:0000256" key="5">
    <source>
        <dbReference type="ARBA" id="ARBA00023004"/>
    </source>
</evidence>
<keyword evidence="1" id="KW-0813">Transport</keyword>
<dbReference type="Pfam" id="PF12801">
    <property type="entry name" value="Fer4_5"/>
    <property type="match status" value="1"/>
</dbReference>
<feature type="transmembrane region" description="Helical" evidence="7">
    <location>
        <begin position="39"/>
        <end position="57"/>
    </location>
</feature>
<evidence type="ECO:0000256" key="3">
    <source>
        <dbReference type="ARBA" id="ARBA00022723"/>
    </source>
</evidence>
<dbReference type="InterPro" id="IPR051684">
    <property type="entry name" value="Electron_Trans/Redox"/>
</dbReference>
<feature type="transmembrane region" description="Helical" evidence="7">
    <location>
        <begin position="91"/>
        <end position="112"/>
    </location>
</feature>
<dbReference type="InterPro" id="IPR017900">
    <property type="entry name" value="4Fe4S_Fe_S_CS"/>
</dbReference>
<feature type="transmembrane region" description="Helical" evidence="7">
    <location>
        <begin position="346"/>
        <end position="365"/>
    </location>
</feature>
<dbReference type="InterPro" id="IPR032879">
    <property type="entry name" value="FixG_C"/>
</dbReference>
<protein>
    <submittedName>
        <fullName evidence="9">Cytochrome c oxidase accessory protein CcoG</fullName>
    </submittedName>
</protein>
<keyword evidence="6" id="KW-0411">Iron-sulfur</keyword>
<evidence type="ECO:0000256" key="4">
    <source>
        <dbReference type="ARBA" id="ARBA00022982"/>
    </source>
</evidence>
<evidence type="ECO:0000256" key="2">
    <source>
        <dbReference type="ARBA" id="ARBA00022485"/>
    </source>
</evidence>
<evidence type="ECO:0000256" key="6">
    <source>
        <dbReference type="ARBA" id="ARBA00023014"/>
    </source>
</evidence>
<dbReference type="RefSeq" id="WP_062762175.1">
    <property type="nucleotide sequence ID" value="NZ_CP121045.1"/>
</dbReference>
<keyword evidence="7" id="KW-0472">Membrane</keyword>
<dbReference type="InterPro" id="IPR013783">
    <property type="entry name" value="Ig-like_fold"/>
</dbReference>
<dbReference type="PROSITE" id="PS00198">
    <property type="entry name" value="4FE4S_FER_1"/>
    <property type="match status" value="1"/>
</dbReference>
<organism evidence="9 10">
    <name type="scientific">Tistrella mobilis</name>
    <dbReference type="NCBI Taxonomy" id="171437"/>
    <lineage>
        <taxon>Bacteria</taxon>
        <taxon>Pseudomonadati</taxon>
        <taxon>Pseudomonadota</taxon>
        <taxon>Alphaproteobacteria</taxon>
        <taxon>Geminicoccales</taxon>
        <taxon>Geminicoccaceae</taxon>
        <taxon>Tistrella</taxon>
    </lineage>
</organism>
<dbReference type="GO" id="GO:0051539">
    <property type="term" value="F:4 iron, 4 sulfur cluster binding"/>
    <property type="evidence" value="ECO:0007669"/>
    <property type="project" value="UniProtKB-KW"/>
</dbReference>
<dbReference type="GeneID" id="97240724"/>
<feature type="domain" description="4Fe-4S ferredoxin-type" evidence="8">
    <location>
        <begin position="260"/>
        <end position="289"/>
    </location>
</feature>
<dbReference type="NCBIfam" id="TIGR02745">
    <property type="entry name" value="ccoG_rdxA_fixG"/>
    <property type="match status" value="1"/>
</dbReference>
<reference evidence="9 10" key="1">
    <citation type="submission" date="2015-12" db="EMBL/GenBank/DDBJ databases">
        <title>Genome sequence of Tistrella mobilis MCCC 1A02139.</title>
        <authorList>
            <person name="Lu L."/>
            <person name="Lai Q."/>
            <person name="Shao Z."/>
            <person name="Qian P."/>
        </authorList>
    </citation>
    <scope>NUCLEOTIDE SEQUENCE [LARGE SCALE GENOMIC DNA]</scope>
    <source>
        <strain evidence="9 10">MCCC 1A02139</strain>
    </source>
</reference>
<dbReference type="Proteomes" id="UP000075787">
    <property type="component" value="Unassembled WGS sequence"/>
</dbReference>
<dbReference type="EMBL" id="LPZR01000060">
    <property type="protein sequence ID" value="KYO55622.1"/>
    <property type="molecule type" value="Genomic_DNA"/>
</dbReference>
<feature type="transmembrane region" description="Helical" evidence="7">
    <location>
        <begin position="201"/>
        <end position="219"/>
    </location>
</feature>
<dbReference type="PROSITE" id="PS51379">
    <property type="entry name" value="4FE4S_FER_2"/>
    <property type="match status" value="1"/>
</dbReference>
<dbReference type="Gene3D" id="2.60.40.10">
    <property type="entry name" value="Immunoglobulins"/>
    <property type="match status" value="1"/>
</dbReference>
<keyword evidence="7" id="KW-0812">Transmembrane</keyword>
<dbReference type="SUPFAM" id="SSF54862">
    <property type="entry name" value="4Fe-4S ferredoxins"/>
    <property type="match status" value="1"/>
</dbReference>
<dbReference type="Pfam" id="PF11614">
    <property type="entry name" value="FixG_C"/>
    <property type="match status" value="1"/>
</dbReference>
<comment type="caution">
    <text evidence="9">The sequence shown here is derived from an EMBL/GenBank/DDBJ whole genome shotgun (WGS) entry which is preliminary data.</text>
</comment>
<feature type="transmembrane region" description="Helical" evidence="7">
    <location>
        <begin position="164"/>
        <end position="181"/>
    </location>
</feature>
<dbReference type="OrthoDB" id="9811700at2"/>
<name>A0A162LM07_9PROT</name>
<keyword evidence="3" id="KW-0479">Metal-binding</keyword>
<evidence type="ECO:0000256" key="7">
    <source>
        <dbReference type="SAM" id="Phobius"/>
    </source>
</evidence>
<keyword evidence="4" id="KW-0249">Electron transport</keyword>
<evidence type="ECO:0000256" key="1">
    <source>
        <dbReference type="ARBA" id="ARBA00022448"/>
    </source>
</evidence>
<sequence>MSTSGIDMGGHDDTTAPPALFANRLKVYAKAVQGPVRRIKWALLVVMLGVYYILPWIRWDRGPGRPDQALLLDLEGRRGYFFNLEIWPDEIYYLAGLLIFGAVLLFLVTSLYGRLWCGYACPQTVWTDLFMWVERKIEGDRAERIRRDKAALSFDKAWRKVAKHGAWVLIAAATGGAWIMYYRDAPTVTMEILTGQASATVYSMFALFTITTYTLAGWAREQVCTYMCPWPRFQAAMLDDQTVTVTYQAWRGEPRGKYRKGESFDLRGDCVDCTQCVQVCPTGIDIRDGIQLECINCGLCVDACNNVMDKLHRPNALITWDTFANQTALAKGEQPRHMKIIRPRTLIYAGLIVVLGAVMMTAMLTRTRVDATVIRDRAPLFVTLSDGSIRNGYTLKITNRRPEGSEFAVTVDGPEGLVASVHTPDGRELPADNVEVRGDTQGALRMFIAMPRKAIPEEQTPIDVHIRNLTTGEEASVATVFVAPPSGGDRTQRVNSVAPVQVP</sequence>
<evidence type="ECO:0000313" key="10">
    <source>
        <dbReference type="Proteomes" id="UP000075787"/>
    </source>
</evidence>
<dbReference type="GO" id="GO:0005886">
    <property type="term" value="C:plasma membrane"/>
    <property type="evidence" value="ECO:0007669"/>
    <property type="project" value="TreeGrafter"/>
</dbReference>
<dbReference type="InterPro" id="IPR017896">
    <property type="entry name" value="4Fe4S_Fe-S-bd"/>
</dbReference>
<dbReference type="GO" id="GO:0046872">
    <property type="term" value="F:metal ion binding"/>
    <property type="evidence" value="ECO:0007669"/>
    <property type="project" value="UniProtKB-KW"/>
</dbReference>
<dbReference type="PANTHER" id="PTHR30176:SF3">
    <property type="entry name" value="FERREDOXIN-TYPE PROTEIN NAPH"/>
    <property type="match status" value="1"/>
</dbReference>
<accession>A0A162LM07</accession>
<dbReference type="AlphaFoldDB" id="A0A162LM07"/>
<evidence type="ECO:0000313" key="9">
    <source>
        <dbReference type="EMBL" id="KYO55622.1"/>
    </source>
</evidence>
<keyword evidence="7" id="KW-1133">Transmembrane helix</keyword>
<dbReference type="Pfam" id="PF13746">
    <property type="entry name" value="Fer4_18"/>
    <property type="match status" value="1"/>
</dbReference>
<proteinExistence type="predicted"/>
<keyword evidence="5" id="KW-0408">Iron</keyword>
<gene>
    <name evidence="9" type="ORF">AUP44_23145</name>
</gene>
<dbReference type="InterPro" id="IPR014116">
    <property type="entry name" value="Cyt_c_oxidase_cbb3_FixG"/>
</dbReference>
<dbReference type="PANTHER" id="PTHR30176">
    <property type="entry name" value="FERREDOXIN-TYPE PROTEIN NAPH"/>
    <property type="match status" value="1"/>
</dbReference>
<keyword evidence="2" id="KW-0004">4Fe-4S</keyword>
<evidence type="ECO:0000259" key="8">
    <source>
        <dbReference type="PROSITE" id="PS51379"/>
    </source>
</evidence>